<dbReference type="Pfam" id="PF07369">
    <property type="entry name" value="DUF1488"/>
    <property type="match status" value="1"/>
</dbReference>
<dbReference type="InterPro" id="IPR036692">
    <property type="entry name" value="Shew3726-like_sf"/>
</dbReference>
<accession>A0A069PI63</accession>
<dbReference type="EMBL" id="JFHC01000043">
    <property type="protein sequence ID" value="KDR40280.1"/>
    <property type="molecule type" value="Genomic_DNA"/>
</dbReference>
<proteinExistence type="predicted"/>
<dbReference type="AlphaFoldDB" id="A0A069PI63"/>
<evidence type="ECO:0008006" key="3">
    <source>
        <dbReference type="Google" id="ProtNLM"/>
    </source>
</evidence>
<evidence type="ECO:0000313" key="1">
    <source>
        <dbReference type="EMBL" id="KDR40280.1"/>
    </source>
</evidence>
<dbReference type="RefSeq" id="WP_051672761.1">
    <property type="nucleotide sequence ID" value="NZ_CADFFX010000007.1"/>
</dbReference>
<name>A0A069PI63_9BURK</name>
<evidence type="ECO:0000313" key="2">
    <source>
        <dbReference type="Proteomes" id="UP000027466"/>
    </source>
</evidence>
<keyword evidence="2" id="KW-1185">Reference proteome</keyword>
<sequence length="99" mass="10818">MKDANDAEALLNAPEPREAVSGDGSSVEFKVVAHGRDIRCSISRKVLEAYFWLPVGAAEARMIRAFIDGRSRIVALAERKALCAAGETVVLTAKDFERR</sequence>
<gene>
    <name evidence="1" type="ORF">BG61_26665</name>
</gene>
<dbReference type="SUPFAM" id="SSF160272">
    <property type="entry name" value="Shew3726-like"/>
    <property type="match status" value="1"/>
</dbReference>
<dbReference type="Proteomes" id="UP000027466">
    <property type="component" value="Unassembled WGS sequence"/>
</dbReference>
<comment type="caution">
    <text evidence="1">The sequence shown here is derived from an EMBL/GenBank/DDBJ whole genome shotgun (WGS) entry which is preliminary data.</text>
</comment>
<organism evidence="1 2">
    <name type="scientific">Caballeronia glathei</name>
    <dbReference type="NCBI Taxonomy" id="60547"/>
    <lineage>
        <taxon>Bacteria</taxon>
        <taxon>Pseudomonadati</taxon>
        <taxon>Pseudomonadota</taxon>
        <taxon>Betaproteobacteria</taxon>
        <taxon>Burkholderiales</taxon>
        <taxon>Burkholderiaceae</taxon>
        <taxon>Caballeronia</taxon>
    </lineage>
</organism>
<protein>
    <recommendedName>
        <fullName evidence="3">DUF1488 domain-containing protein</fullName>
    </recommendedName>
</protein>
<dbReference type="InterPro" id="IPR009962">
    <property type="entry name" value="DUF1488"/>
</dbReference>
<reference evidence="1 2" key="1">
    <citation type="submission" date="2014-03" db="EMBL/GenBank/DDBJ databases">
        <title>Draft Genome Sequences of Four Burkholderia Strains.</title>
        <authorList>
            <person name="Liu X.Y."/>
            <person name="Li C.X."/>
            <person name="Xu J.H."/>
        </authorList>
    </citation>
    <scope>NUCLEOTIDE SEQUENCE [LARGE SCALE GENOMIC DNA]</scope>
    <source>
        <strain evidence="1 2">DSM 50014</strain>
    </source>
</reference>